<comment type="similarity">
    <text evidence="12">Belongs to the dus family.</text>
</comment>
<dbReference type="Pfam" id="PF01207">
    <property type="entry name" value="Dus"/>
    <property type="match status" value="1"/>
</dbReference>
<comment type="cofactor">
    <cofactor evidence="1 12 14">
        <name>FMN</name>
        <dbReference type="ChEBI" id="CHEBI:58210"/>
    </cofactor>
</comment>
<dbReference type="Gene3D" id="1.10.1200.80">
    <property type="entry name" value="Putative flavin oxidoreducatase, domain 2"/>
    <property type="match status" value="1"/>
</dbReference>
<dbReference type="PANTHER" id="PTHR45846:SF1">
    <property type="entry name" value="TRNA-DIHYDROURIDINE(47) SYNTHASE [NAD(P)(+)]-LIKE"/>
    <property type="match status" value="1"/>
</dbReference>
<dbReference type="GO" id="GO:0050660">
    <property type="term" value="F:flavin adenine dinucleotide binding"/>
    <property type="evidence" value="ECO:0007669"/>
    <property type="project" value="InterPro"/>
</dbReference>
<keyword evidence="8" id="KW-0694">RNA-binding</keyword>
<keyword evidence="3" id="KW-0820">tRNA-binding</keyword>
<feature type="binding site" evidence="14">
    <location>
        <begin position="16"/>
        <end position="18"/>
    </location>
    <ligand>
        <name>FMN</name>
        <dbReference type="ChEBI" id="CHEBI:58210"/>
    </ligand>
</feature>
<dbReference type="OrthoDB" id="9764501at2"/>
<dbReference type="InterPro" id="IPR035587">
    <property type="entry name" value="DUS-like_FMN-bd"/>
</dbReference>
<dbReference type="eggNOG" id="COG0042">
    <property type="taxonomic scope" value="Bacteria"/>
</dbReference>
<dbReference type="SUPFAM" id="SSF51395">
    <property type="entry name" value="FMN-linked oxidoreductases"/>
    <property type="match status" value="1"/>
</dbReference>
<evidence type="ECO:0000256" key="4">
    <source>
        <dbReference type="ARBA" id="ARBA00022630"/>
    </source>
</evidence>
<comment type="catalytic activity">
    <reaction evidence="11">
        <text>a 5,6-dihydrouridine in tRNA + NAD(+) = a uridine in tRNA + NADH + H(+)</text>
        <dbReference type="Rhea" id="RHEA:54452"/>
        <dbReference type="Rhea" id="RHEA-COMP:13339"/>
        <dbReference type="Rhea" id="RHEA-COMP:13887"/>
        <dbReference type="ChEBI" id="CHEBI:15378"/>
        <dbReference type="ChEBI" id="CHEBI:57540"/>
        <dbReference type="ChEBI" id="CHEBI:57945"/>
        <dbReference type="ChEBI" id="CHEBI:65315"/>
        <dbReference type="ChEBI" id="CHEBI:74443"/>
    </reaction>
</comment>
<dbReference type="InterPro" id="IPR001269">
    <property type="entry name" value="DUS_fam"/>
</dbReference>
<comment type="function">
    <text evidence="2 12">Catalyzes the synthesis of 5,6-dihydrouridine (D), a modified base found in the D-loop of most tRNAs, via the reduction of the C5-C6 double bond in target uridines.</text>
</comment>
<evidence type="ECO:0000256" key="14">
    <source>
        <dbReference type="PIRSR" id="PIRSR006621-2"/>
    </source>
</evidence>
<dbReference type="HOGENOM" id="CLU_013299_0_3_9"/>
<dbReference type="PANTHER" id="PTHR45846">
    <property type="entry name" value="TRNA-DIHYDROURIDINE(47) SYNTHASE [NAD(P)(+)]-LIKE"/>
    <property type="match status" value="1"/>
</dbReference>
<feature type="binding site" evidence="14">
    <location>
        <position position="140"/>
    </location>
    <ligand>
        <name>FMN</name>
        <dbReference type="ChEBI" id="CHEBI:58210"/>
    </ligand>
</feature>
<reference evidence="16 17" key="1">
    <citation type="submission" date="2012-01" db="EMBL/GenBank/DDBJ databases">
        <title>Complete sequence of chromosome of Clostridium pasteurianum BC1.</title>
        <authorList>
            <consortium name="US DOE Joint Genome Institute"/>
            <person name="Lucas S."/>
            <person name="Han J."/>
            <person name="Lapidus A."/>
            <person name="Cheng J.-F."/>
            <person name="Goodwin L."/>
            <person name="Pitluck S."/>
            <person name="Peters L."/>
            <person name="Mikhailova N."/>
            <person name="Teshima H."/>
            <person name="Detter J.C."/>
            <person name="Han C."/>
            <person name="Tapia R."/>
            <person name="Land M."/>
            <person name="Hauser L."/>
            <person name="Kyrpides N."/>
            <person name="Ivanova N."/>
            <person name="Pagani I."/>
            <person name="Dunn J."/>
            <person name="Taghavi S."/>
            <person name="Francis A."/>
            <person name="van der Lelie D."/>
            <person name="Woyke T."/>
        </authorList>
    </citation>
    <scope>NUCLEOTIDE SEQUENCE [LARGE SCALE GENOMIC DNA]</scope>
    <source>
        <strain evidence="16 17">BC1</strain>
    </source>
</reference>
<dbReference type="EMBL" id="CP003261">
    <property type="protein sequence ID" value="AGK99261.1"/>
    <property type="molecule type" value="Genomic_DNA"/>
</dbReference>
<name>R4KC37_CLOPA</name>
<dbReference type="KEGG" id="cpas:Clopa_4562"/>
<dbReference type="Proteomes" id="UP000013523">
    <property type="component" value="Chromosome"/>
</dbReference>
<proteinExistence type="inferred from homology"/>
<evidence type="ECO:0000259" key="15">
    <source>
        <dbReference type="Pfam" id="PF01207"/>
    </source>
</evidence>
<evidence type="ECO:0000256" key="10">
    <source>
        <dbReference type="ARBA" id="ARBA00048205"/>
    </source>
</evidence>
<sequence length="323" mass="35823">MKISGLEFSNDVFLAPMAGVTDIIFRGICKDMGCGLVYTEMISAKALYYGSENTKELLKVSNKESPAAVQIFGSEPLVMAKACDFFNNDKNICLVDINMGCPAHKIVKNGEGSALMKDPQLAADIVREVKRASTKPVTVKFRKGFDSSNINAVEFAKKMEDAGADAVTVHGRTREQMYEGKADWNIIAEVKKQLSIPVIGNGDIFLAEDALKIREQTQCDGIMIARGAMGNPWIFREINQAIRGEIIVKPSVEEKIDLCIAHLKLAVDHYGEAKAIREMRKNIAWYLKGLKNSTDIKNKVNYEGHSDKVIEILKNYKSLLAQK</sequence>
<feature type="binding site" evidence="14">
    <location>
        <position position="170"/>
    </location>
    <ligand>
        <name>FMN</name>
        <dbReference type="ChEBI" id="CHEBI:58210"/>
    </ligand>
</feature>
<feature type="domain" description="DUS-like FMN-binding" evidence="15">
    <location>
        <begin position="14"/>
        <end position="304"/>
    </location>
</feature>
<keyword evidence="14" id="KW-0547">Nucleotide-binding</keyword>
<evidence type="ECO:0000313" key="17">
    <source>
        <dbReference type="Proteomes" id="UP000013523"/>
    </source>
</evidence>
<dbReference type="InterPro" id="IPR013785">
    <property type="entry name" value="Aldolase_TIM"/>
</dbReference>
<dbReference type="PATRIC" id="fig|86416.3.peg.4561"/>
<organism evidence="16 17">
    <name type="scientific">Clostridium pasteurianum BC1</name>
    <dbReference type="NCBI Taxonomy" id="86416"/>
    <lineage>
        <taxon>Bacteria</taxon>
        <taxon>Bacillati</taxon>
        <taxon>Bacillota</taxon>
        <taxon>Clostridia</taxon>
        <taxon>Eubacteriales</taxon>
        <taxon>Clostridiaceae</taxon>
        <taxon>Clostridium</taxon>
    </lineage>
</organism>
<dbReference type="InterPro" id="IPR024036">
    <property type="entry name" value="tRNA-dHydroUridine_Synthase_C"/>
</dbReference>
<dbReference type="Gene3D" id="3.20.20.70">
    <property type="entry name" value="Aldolase class I"/>
    <property type="match status" value="1"/>
</dbReference>
<evidence type="ECO:0000256" key="13">
    <source>
        <dbReference type="PIRSR" id="PIRSR006621-1"/>
    </source>
</evidence>
<gene>
    <name evidence="16" type="ORF">Clopa_4562</name>
</gene>
<keyword evidence="6 12" id="KW-0819">tRNA processing</keyword>
<protein>
    <recommendedName>
        <fullName evidence="12">tRNA-dihydrouridine synthase</fullName>
        <ecNumber evidence="12">1.3.1.-</ecNumber>
    </recommendedName>
</protein>
<dbReference type="InterPro" id="IPR004652">
    <property type="entry name" value="DusB-like"/>
</dbReference>
<keyword evidence="17" id="KW-1185">Reference proteome</keyword>
<dbReference type="GO" id="GO:0000049">
    <property type="term" value="F:tRNA binding"/>
    <property type="evidence" value="ECO:0007669"/>
    <property type="project" value="UniProtKB-KW"/>
</dbReference>
<evidence type="ECO:0000256" key="9">
    <source>
        <dbReference type="ARBA" id="ARBA00023002"/>
    </source>
</evidence>
<evidence type="ECO:0000256" key="7">
    <source>
        <dbReference type="ARBA" id="ARBA00022857"/>
    </source>
</evidence>
<keyword evidence="5 12" id="KW-0288">FMN</keyword>
<evidence type="ECO:0000256" key="3">
    <source>
        <dbReference type="ARBA" id="ARBA00022555"/>
    </source>
</evidence>
<feature type="binding site" evidence="14">
    <location>
        <position position="70"/>
    </location>
    <ligand>
        <name>FMN</name>
        <dbReference type="ChEBI" id="CHEBI:58210"/>
    </ligand>
</feature>
<evidence type="ECO:0000313" key="16">
    <source>
        <dbReference type="EMBL" id="AGK99261.1"/>
    </source>
</evidence>
<evidence type="ECO:0000256" key="2">
    <source>
        <dbReference type="ARBA" id="ARBA00002790"/>
    </source>
</evidence>
<dbReference type="CDD" id="cd02801">
    <property type="entry name" value="DUS_like_FMN"/>
    <property type="match status" value="1"/>
</dbReference>
<evidence type="ECO:0000256" key="1">
    <source>
        <dbReference type="ARBA" id="ARBA00001917"/>
    </source>
</evidence>
<evidence type="ECO:0000256" key="8">
    <source>
        <dbReference type="ARBA" id="ARBA00022884"/>
    </source>
</evidence>
<feature type="active site" description="Proton donor" evidence="13">
    <location>
        <position position="101"/>
    </location>
</feature>
<keyword evidence="9 12" id="KW-0560">Oxidoreductase</keyword>
<evidence type="ECO:0000256" key="6">
    <source>
        <dbReference type="ARBA" id="ARBA00022694"/>
    </source>
</evidence>
<dbReference type="PIRSF" id="PIRSF006621">
    <property type="entry name" value="Dus"/>
    <property type="match status" value="1"/>
</dbReference>
<feature type="binding site" evidence="14">
    <location>
        <begin position="225"/>
        <end position="226"/>
    </location>
    <ligand>
        <name>FMN</name>
        <dbReference type="ChEBI" id="CHEBI:58210"/>
    </ligand>
</feature>
<comment type="catalytic activity">
    <reaction evidence="10">
        <text>a 5,6-dihydrouridine in tRNA + NADP(+) = a uridine in tRNA + NADPH + H(+)</text>
        <dbReference type="Rhea" id="RHEA:23624"/>
        <dbReference type="Rhea" id="RHEA-COMP:13339"/>
        <dbReference type="Rhea" id="RHEA-COMP:13887"/>
        <dbReference type="ChEBI" id="CHEBI:15378"/>
        <dbReference type="ChEBI" id="CHEBI:57783"/>
        <dbReference type="ChEBI" id="CHEBI:58349"/>
        <dbReference type="ChEBI" id="CHEBI:65315"/>
        <dbReference type="ChEBI" id="CHEBI:74443"/>
    </reaction>
</comment>
<evidence type="ECO:0000256" key="12">
    <source>
        <dbReference type="PIRNR" id="PIRNR006621"/>
    </source>
</evidence>
<keyword evidence="7" id="KW-0521">NADP</keyword>
<dbReference type="InterPro" id="IPR018517">
    <property type="entry name" value="tRNA_hU_synthase_CS"/>
</dbReference>
<accession>R4KC37</accession>
<dbReference type="STRING" id="86416.Clopa_4562"/>
<evidence type="ECO:0000256" key="11">
    <source>
        <dbReference type="ARBA" id="ARBA00048802"/>
    </source>
</evidence>
<dbReference type="NCBIfam" id="TIGR00737">
    <property type="entry name" value="nifR3_yhdG"/>
    <property type="match status" value="1"/>
</dbReference>
<keyword evidence="4 12" id="KW-0285">Flavoprotein</keyword>
<evidence type="ECO:0000256" key="5">
    <source>
        <dbReference type="ARBA" id="ARBA00022643"/>
    </source>
</evidence>
<dbReference type="PROSITE" id="PS01136">
    <property type="entry name" value="UPF0034"/>
    <property type="match status" value="1"/>
</dbReference>
<dbReference type="AlphaFoldDB" id="R4KC37"/>
<dbReference type="RefSeq" id="WP_015617530.1">
    <property type="nucleotide sequence ID" value="NC_021182.1"/>
</dbReference>
<dbReference type="EC" id="1.3.1.-" evidence="12"/>
<dbReference type="GO" id="GO:0017150">
    <property type="term" value="F:tRNA dihydrouridine synthase activity"/>
    <property type="evidence" value="ECO:0007669"/>
    <property type="project" value="InterPro"/>
</dbReference>